<evidence type="ECO:0000313" key="3">
    <source>
        <dbReference type="EMBL" id="SBS35740.1"/>
    </source>
</evidence>
<keyword evidence="4" id="KW-1185">Reference proteome</keyword>
<dbReference type="EC" id="2.8.1.7" evidence="3"/>
<dbReference type="GO" id="GO:0031071">
    <property type="term" value="F:cysteine desulfurase activity"/>
    <property type="evidence" value="ECO:0007669"/>
    <property type="project" value="UniProtKB-EC"/>
</dbReference>
<dbReference type="STRING" id="1792290.MSP8886_03465"/>
<dbReference type="InterPro" id="IPR015424">
    <property type="entry name" value="PyrdxlP-dep_Trfase"/>
</dbReference>
<dbReference type="InterPro" id="IPR000192">
    <property type="entry name" value="Aminotrans_V_dom"/>
</dbReference>
<protein>
    <submittedName>
        <fullName evidence="3">Putative cysteine desulfurase</fullName>
        <ecNumber evidence="3">2.8.1.7</ecNumber>
    </submittedName>
</protein>
<dbReference type="OrthoDB" id="9804366at2"/>
<sequence length="574" mass="63760">MQSTVKTAPQKVTINATIKTKEKEALLERIRQGIIGKETLIDTPFGMRRLTYADYTASGRSLQFIEDAIQQYVMPYYANTHTEANATGQQTTCYREQAREQIRQAVNASSEDLVLFCGSGATSAVNTLITQLGLRDLTAQEKHNTIVFIGPYEHHSNELPWRELGLKVIRIPQGKEGGVCIKTLENKLQEHHGKRLIGSFSAASNVTGILCDQNAISDCLHRYNALSFWDFAAAAPYIDIDMNPQQNKQLAKDALFFSTHKLVGGPGTPGILVVKRACIKNQKPSHIGGGTVSFVTPDSHTFLPIGERREEGGTPAIIESIRAGLVFQLKQAVGVDTILNKEHAWGQKIQSRWSHSSTIERLGHANAPSLSITALRIRTDYGYLHHGFVTSLLNDLFGIQVRGGCSCAGPYGHQLLGINEAQSKRIQEAIAKGEKLVKPGWVRFNLNYFLEESEVDFILDAVDFVAEHGLTLLPYYAYLPESDLWRFQGKEATTTKPLNTLLSSTLSTVPQESSPQTSTINKKQDWMNRSSYFAAALDIVSDCQSGHYVRQKQAFNKQYKDIKTFVLVDDLQPS</sequence>
<evidence type="ECO:0000256" key="1">
    <source>
        <dbReference type="ARBA" id="ARBA00022898"/>
    </source>
</evidence>
<keyword evidence="1" id="KW-0663">Pyridoxal phosphate</keyword>
<accession>A0A1A8TPB3</accession>
<reference evidence="3 4" key="1">
    <citation type="submission" date="2016-06" db="EMBL/GenBank/DDBJ databases">
        <authorList>
            <person name="Kjaerup R.B."/>
            <person name="Dalgaard T.S."/>
            <person name="Juul-Madsen H.R."/>
        </authorList>
    </citation>
    <scope>NUCLEOTIDE SEQUENCE [LARGE SCALE GENOMIC DNA]</scope>
    <source>
        <strain evidence="3 4">CECT 8886</strain>
    </source>
</reference>
<proteinExistence type="predicted"/>
<dbReference type="Gene3D" id="3.90.1150.10">
    <property type="entry name" value="Aspartate Aminotransferase, domain 1"/>
    <property type="match status" value="1"/>
</dbReference>
<name>A0A1A8TPB3_9GAMM</name>
<dbReference type="InterPro" id="IPR015422">
    <property type="entry name" value="PyrdxlP-dep_Trfase_small"/>
</dbReference>
<evidence type="ECO:0000259" key="2">
    <source>
        <dbReference type="Pfam" id="PF00266"/>
    </source>
</evidence>
<gene>
    <name evidence="3" type="primary">csd_2</name>
    <name evidence="3" type="ORF">MSP8886_03465</name>
</gene>
<dbReference type="Proteomes" id="UP000092544">
    <property type="component" value="Unassembled WGS sequence"/>
</dbReference>
<keyword evidence="3" id="KW-0808">Transferase</keyword>
<evidence type="ECO:0000313" key="4">
    <source>
        <dbReference type="Proteomes" id="UP000092544"/>
    </source>
</evidence>
<feature type="domain" description="Aminotransferase class V" evidence="2">
    <location>
        <begin position="52"/>
        <end position="413"/>
    </location>
</feature>
<dbReference type="RefSeq" id="WP_067018709.1">
    <property type="nucleotide sequence ID" value="NZ_FLOB01000010.1"/>
</dbReference>
<dbReference type="InterPro" id="IPR015421">
    <property type="entry name" value="PyrdxlP-dep_Trfase_major"/>
</dbReference>
<dbReference type="Gene3D" id="3.40.640.10">
    <property type="entry name" value="Type I PLP-dependent aspartate aminotransferase-like (Major domain)"/>
    <property type="match status" value="1"/>
</dbReference>
<dbReference type="Pfam" id="PF00266">
    <property type="entry name" value="Aminotran_5"/>
    <property type="match status" value="1"/>
</dbReference>
<dbReference type="AlphaFoldDB" id="A0A1A8TPB3"/>
<dbReference type="SUPFAM" id="SSF53383">
    <property type="entry name" value="PLP-dependent transferases"/>
    <property type="match status" value="1"/>
</dbReference>
<dbReference type="PANTHER" id="PTHR43686">
    <property type="entry name" value="SULFURTRANSFERASE-RELATED"/>
    <property type="match status" value="1"/>
</dbReference>
<organism evidence="3 4">
    <name type="scientific">Marinomonas spartinae</name>
    <dbReference type="NCBI Taxonomy" id="1792290"/>
    <lineage>
        <taxon>Bacteria</taxon>
        <taxon>Pseudomonadati</taxon>
        <taxon>Pseudomonadota</taxon>
        <taxon>Gammaproteobacteria</taxon>
        <taxon>Oceanospirillales</taxon>
        <taxon>Oceanospirillaceae</taxon>
        <taxon>Marinomonas</taxon>
    </lineage>
</organism>
<dbReference type="PANTHER" id="PTHR43686:SF1">
    <property type="entry name" value="AMINOTRAN_5 DOMAIN-CONTAINING PROTEIN"/>
    <property type="match status" value="1"/>
</dbReference>
<dbReference type="EMBL" id="FLOB01000010">
    <property type="protein sequence ID" value="SBS35740.1"/>
    <property type="molecule type" value="Genomic_DNA"/>
</dbReference>